<gene>
    <name evidence="3" type="ORF">GCM10011507_33740</name>
</gene>
<feature type="signal peptide" evidence="2">
    <location>
        <begin position="1"/>
        <end position="18"/>
    </location>
</feature>
<comment type="caution">
    <text evidence="3">The sequence shown here is derived from an EMBL/GenBank/DDBJ whole genome shotgun (WGS) entry which is preliminary data.</text>
</comment>
<protein>
    <recommendedName>
        <fullName evidence="5">Tetratricopeptide repeat protein</fullName>
    </recommendedName>
</protein>
<dbReference type="AlphaFoldDB" id="A0A916WA99"/>
<keyword evidence="2" id="KW-0732">Signal</keyword>
<dbReference type="Pfam" id="PF14559">
    <property type="entry name" value="TPR_19"/>
    <property type="match status" value="3"/>
</dbReference>
<dbReference type="PANTHER" id="PTHR12558">
    <property type="entry name" value="CELL DIVISION CYCLE 16,23,27"/>
    <property type="match status" value="1"/>
</dbReference>
<dbReference type="InterPro" id="IPR019734">
    <property type="entry name" value="TPR_rpt"/>
</dbReference>
<dbReference type="Proteomes" id="UP000648801">
    <property type="component" value="Unassembled WGS sequence"/>
</dbReference>
<dbReference type="Gene3D" id="1.25.40.10">
    <property type="entry name" value="Tetratricopeptide repeat domain"/>
    <property type="match status" value="3"/>
</dbReference>
<organism evidence="3 4">
    <name type="scientific">Edaphobacter acidisoli</name>
    <dbReference type="NCBI Taxonomy" id="2040573"/>
    <lineage>
        <taxon>Bacteria</taxon>
        <taxon>Pseudomonadati</taxon>
        <taxon>Acidobacteriota</taxon>
        <taxon>Terriglobia</taxon>
        <taxon>Terriglobales</taxon>
        <taxon>Acidobacteriaceae</taxon>
        <taxon>Edaphobacter</taxon>
    </lineage>
</organism>
<dbReference type="PANTHER" id="PTHR12558:SF13">
    <property type="entry name" value="CELL DIVISION CYCLE PROTEIN 27 HOMOLOG"/>
    <property type="match status" value="1"/>
</dbReference>
<dbReference type="SUPFAM" id="SSF48452">
    <property type="entry name" value="TPR-like"/>
    <property type="match status" value="2"/>
</dbReference>
<dbReference type="PROSITE" id="PS50005">
    <property type="entry name" value="TPR"/>
    <property type="match status" value="2"/>
</dbReference>
<evidence type="ECO:0000313" key="3">
    <source>
        <dbReference type="EMBL" id="GGA79769.1"/>
    </source>
</evidence>
<dbReference type="InterPro" id="IPR011990">
    <property type="entry name" value="TPR-like_helical_dom_sf"/>
</dbReference>
<keyword evidence="4" id="KW-1185">Reference proteome</keyword>
<name>A0A916WA99_9BACT</name>
<reference evidence="3" key="1">
    <citation type="journal article" date="2014" name="Int. J. Syst. Evol. Microbiol.">
        <title>Complete genome sequence of Corynebacterium casei LMG S-19264T (=DSM 44701T), isolated from a smear-ripened cheese.</title>
        <authorList>
            <consortium name="US DOE Joint Genome Institute (JGI-PGF)"/>
            <person name="Walter F."/>
            <person name="Albersmeier A."/>
            <person name="Kalinowski J."/>
            <person name="Ruckert C."/>
        </authorList>
    </citation>
    <scope>NUCLEOTIDE SEQUENCE</scope>
    <source>
        <strain evidence="3">CGMCC 1.15447</strain>
    </source>
</reference>
<sequence>MKLFCLLLLFGLSGSALMAQSAGGSTAGQVAAHERRAHELLSEKKPALAAKEFASVVALDPSDIDAQGNLGVLLFFEGNYADAEPHLKATVEAQPSLVKIQALLGMCERHLGKMDQAKADLAAAVPLLKEPGVQVQAGLELVEIYTAEHDLVKASGVIETLRKSSPTDPRVLYPAYRIYTDLAGEALLDLSVAAPDSGQMHQAIAHELARARDTNGAIASFRKAIAADPKLPGIHFELAEALHSSDDPKIKAQAEAEYRLAVAQSSTDEKALARLGDVVAERNDLKDAEAYYKRALALLPGDADALIGLAHVYSEQGNDATALPLLQQVIAADPSNVLAHFRLAAVYRKLHKPEDAKRELAEYQKYRDLKAKLAVVYKDMRIESPEGPQDDAVK</sequence>
<dbReference type="SMART" id="SM00028">
    <property type="entry name" value="TPR"/>
    <property type="match status" value="6"/>
</dbReference>
<dbReference type="RefSeq" id="WP_188760715.1">
    <property type="nucleotide sequence ID" value="NZ_BMJB01000004.1"/>
</dbReference>
<evidence type="ECO:0008006" key="5">
    <source>
        <dbReference type="Google" id="ProtNLM"/>
    </source>
</evidence>
<reference evidence="3" key="2">
    <citation type="submission" date="2020-09" db="EMBL/GenBank/DDBJ databases">
        <authorList>
            <person name="Sun Q."/>
            <person name="Zhou Y."/>
        </authorList>
    </citation>
    <scope>NUCLEOTIDE SEQUENCE</scope>
    <source>
        <strain evidence="3">CGMCC 1.15447</strain>
    </source>
</reference>
<feature type="repeat" description="TPR" evidence="1">
    <location>
        <begin position="303"/>
        <end position="336"/>
    </location>
</feature>
<dbReference type="EMBL" id="BMJB01000004">
    <property type="protein sequence ID" value="GGA79769.1"/>
    <property type="molecule type" value="Genomic_DNA"/>
</dbReference>
<feature type="repeat" description="TPR" evidence="1">
    <location>
        <begin position="269"/>
        <end position="302"/>
    </location>
</feature>
<dbReference type="Pfam" id="PF13432">
    <property type="entry name" value="TPR_16"/>
    <property type="match status" value="1"/>
</dbReference>
<feature type="chain" id="PRO_5036950542" description="Tetratricopeptide repeat protein" evidence="2">
    <location>
        <begin position="19"/>
        <end position="394"/>
    </location>
</feature>
<evidence type="ECO:0000256" key="1">
    <source>
        <dbReference type="PROSITE-ProRule" id="PRU00339"/>
    </source>
</evidence>
<evidence type="ECO:0000256" key="2">
    <source>
        <dbReference type="SAM" id="SignalP"/>
    </source>
</evidence>
<accession>A0A916WA99</accession>
<keyword evidence="1" id="KW-0802">TPR repeat</keyword>
<evidence type="ECO:0000313" key="4">
    <source>
        <dbReference type="Proteomes" id="UP000648801"/>
    </source>
</evidence>
<proteinExistence type="predicted"/>